<organism evidence="15 16">
    <name type="scientific">Malassezia cuniculi</name>
    <dbReference type="NCBI Taxonomy" id="948313"/>
    <lineage>
        <taxon>Eukaryota</taxon>
        <taxon>Fungi</taxon>
        <taxon>Dikarya</taxon>
        <taxon>Basidiomycota</taxon>
        <taxon>Ustilaginomycotina</taxon>
        <taxon>Malasseziomycetes</taxon>
        <taxon>Malasseziales</taxon>
        <taxon>Malasseziaceae</taxon>
        <taxon>Malassezia</taxon>
    </lineage>
</organism>
<feature type="domain" description="DNA/RNA non-specific endonuclease/pyrophosphatase/phosphodiesterase" evidence="14">
    <location>
        <begin position="127"/>
        <end position="341"/>
    </location>
</feature>
<keyword evidence="6 10" id="KW-0378">Hydrolase</keyword>
<dbReference type="InterPro" id="IPR040255">
    <property type="entry name" value="Non-specific_endonuclease"/>
</dbReference>
<dbReference type="Proteomes" id="UP001219933">
    <property type="component" value="Chromosome 3"/>
</dbReference>
<evidence type="ECO:0000256" key="3">
    <source>
        <dbReference type="ARBA" id="ARBA00022722"/>
    </source>
</evidence>
<feature type="transmembrane region" description="Helical" evidence="12">
    <location>
        <begin position="6"/>
        <end position="23"/>
    </location>
</feature>
<evidence type="ECO:0000256" key="9">
    <source>
        <dbReference type="PIRSR" id="PIRSR640255-2"/>
    </source>
</evidence>
<feature type="region of interest" description="Disordered" evidence="11">
    <location>
        <begin position="71"/>
        <end position="94"/>
    </location>
</feature>
<evidence type="ECO:0000313" key="15">
    <source>
        <dbReference type="EMBL" id="WFD35337.1"/>
    </source>
</evidence>
<keyword evidence="7" id="KW-0460">Magnesium</keyword>
<dbReference type="PROSITE" id="PS01070">
    <property type="entry name" value="NUCLEASE_NON_SPEC"/>
    <property type="match status" value="1"/>
</dbReference>
<evidence type="ECO:0000256" key="12">
    <source>
        <dbReference type="SAM" id="Phobius"/>
    </source>
</evidence>
<comment type="similarity">
    <text evidence="2 10">Belongs to the DNA/RNA non-specific endonuclease family.</text>
</comment>
<dbReference type="Gene3D" id="3.40.570.10">
    <property type="entry name" value="Extracellular Endonuclease, subunit A"/>
    <property type="match status" value="1"/>
</dbReference>
<dbReference type="FunFam" id="3.40.570.10:FF:000008">
    <property type="entry name" value="Probable NUC1-dna/rna non-specific nuclease, mitochondrial"/>
    <property type="match status" value="1"/>
</dbReference>
<keyword evidence="12" id="KW-1133">Transmembrane helix</keyword>
<keyword evidence="16" id="KW-1185">Reference proteome</keyword>
<dbReference type="SUPFAM" id="SSF54060">
    <property type="entry name" value="His-Me finger endonucleases"/>
    <property type="match status" value="1"/>
</dbReference>
<dbReference type="PANTHER" id="PTHR13966">
    <property type="entry name" value="ENDONUCLEASE RELATED"/>
    <property type="match status" value="1"/>
</dbReference>
<comment type="cofactor">
    <cofactor evidence="1 10">
        <name>Mg(2+)</name>
        <dbReference type="ChEBI" id="CHEBI:18420"/>
    </cofactor>
</comment>
<sequence length="346" mass="35693">MAAQAGFFAGGLIIGAGGAWLAAKRESKPQLVQGGAPAGASAAVGAAPAVAGPTVVTPAATLSAAAPVPASASASAPAPAPGAVPAAPSAGAPATHAVAGPAQVTVAAVHDALAHSGTPSPTTDILAHEAYVSAYDRRLRHPVWTAEHLTAESLQRRDGANRANSIFTEDLRIPDAFRSTNAAYFRSGYDRGHMVPAADAKATQNAMNETFLLTNIAPQVGEGMNRDYWAHTEDFCRRLTRTFSDVYIFTVPLYLPRQGADGKWRVSYEVIGTPPSVSVPTHFAKVILGVNNAVGLGRAKSFSMGAFVIPNSMIPNSAPLRSFEMDVGAVERAAGVDAQAVRLGHV</sequence>
<dbReference type="CDD" id="cd00091">
    <property type="entry name" value="NUC"/>
    <property type="match status" value="1"/>
</dbReference>
<evidence type="ECO:0000256" key="11">
    <source>
        <dbReference type="SAM" id="MobiDB-lite"/>
    </source>
</evidence>
<evidence type="ECO:0000256" key="7">
    <source>
        <dbReference type="ARBA" id="ARBA00022842"/>
    </source>
</evidence>
<dbReference type="GO" id="GO:0000014">
    <property type="term" value="F:single-stranded DNA endodeoxyribonuclease activity"/>
    <property type="evidence" value="ECO:0007669"/>
    <property type="project" value="TreeGrafter"/>
</dbReference>
<dbReference type="InterPro" id="IPR020821">
    <property type="entry name" value="ENPP1-3/EXOG-like_nuc-like"/>
</dbReference>
<keyword evidence="5 10" id="KW-0255">Endonuclease</keyword>
<protein>
    <recommendedName>
        <fullName evidence="10">Endonuclease</fullName>
        <ecNumber evidence="10">3.1.30.-</ecNumber>
    </recommendedName>
</protein>
<evidence type="ECO:0000256" key="5">
    <source>
        <dbReference type="ARBA" id="ARBA00022759"/>
    </source>
</evidence>
<accession>A0AAF0J6A2</accession>
<reference evidence="15" key="1">
    <citation type="submission" date="2023-03" db="EMBL/GenBank/DDBJ databases">
        <title>Mating type loci evolution in Malassezia.</title>
        <authorList>
            <person name="Coelho M.A."/>
        </authorList>
    </citation>
    <scope>NUCLEOTIDE SEQUENCE</scope>
    <source>
        <strain evidence="15">CBS 11721</strain>
    </source>
</reference>
<dbReference type="EMBL" id="CP119879">
    <property type="protein sequence ID" value="WFD35337.1"/>
    <property type="molecule type" value="Genomic_DNA"/>
</dbReference>
<dbReference type="GO" id="GO:0003676">
    <property type="term" value="F:nucleic acid binding"/>
    <property type="evidence" value="ECO:0007669"/>
    <property type="project" value="InterPro"/>
</dbReference>
<dbReference type="SMART" id="SM00477">
    <property type="entry name" value="NUC"/>
    <property type="match status" value="1"/>
</dbReference>
<dbReference type="AlphaFoldDB" id="A0AAF0J6A2"/>
<feature type="domain" description="ENPP1-3/EXOG-like endonuclease/phosphodiesterase" evidence="13">
    <location>
        <begin position="128"/>
        <end position="343"/>
    </location>
</feature>
<dbReference type="GO" id="GO:0046872">
    <property type="term" value="F:metal ion binding"/>
    <property type="evidence" value="ECO:0007669"/>
    <property type="project" value="UniProtKB-KW"/>
</dbReference>
<dbReference type="GO" id="GO:0004521">
    <property type="term" value="F:RNA endonuclease activity"/>
    <property type="evidence" value="ECO:0007669"/>
    <property type="project" value="TreeGrafter"/>
</dbReference>
<evidence type="ECO:0000256" key="8">
    <source>
        <dbReference type="PIRSR" id="PIRSR640255-1"/>
    </source>
</evidence>
<keyword evidence="12" id="KW-0812">Transmembrane</keyword>
<dbReference type="Pfam" id="PF01223">
    <property type="entry name" value="Endonuclease_NS"/>
    <property type="match status" value="1"/>
</dbReference>
<dbReference type="EC" id="3.1.30.-" evidence="10"/>
<dbReference type="InterPro" id="IPR001604">
    <property type="entry name" value="Endo_G_ENPP1-like_dom"/>
</dbReference>
<proteinExistence type="inferred from homology"/>
<dbReference type="InterPro" id="IPR044925">
    <property type="entry name" value="His-Me_finger_sf"/>
</dbReference>
<dbReference type="PANTHER" id="PTHR13966:SF5">
    <property type="entry name" value="ENDONUCLEASE G, MITOCHONDRIAL"/>
    <property type="match status" value="1"/>
</dbReference>
<feature type="binding site" evidence="9">
    <location>
        <position position="225"/>
    </location>
    <ligand>
        <name>Mg(2+)</name>
        <dbReference type="ChEBI" id="CHEBI:18420"/>
        <note>catalytic</note>
    </ligand>
</feature>
<dbReference type="InterPro" id="IPR018524">
    <property type="entry name" value="DNA/RNA_endonuclease_AS"/>
</dbReference>
<dbReference type="GO" id="GO:0005634">
    <property type="term" value="C:nucleus"/>
    <property type="evidence" value="ECO:0007669"/>
    <property type="project" value="TreeGrafter"/>
</dbReference>
<evidence type="ECO:0000256" key="2">
    <source>
        <dbReference type="ARBA" id="ARBA00010052"/>
    </source>
</evidence>
<evidence type="ECO:0000256" key="6">
    <source>
        <dbReference type="ARBA" id="ARBA00022801"/>
    </source>
</evidence>
<evidence type="ECO:0000259" key="14">
    <source>
        <dbReference type="SMART" id="SM00892"/>
    </source>
</evidence>
<evidence type="ECO:0000256" key="10">
    <source>
        <dbReference type="RuleBase" id="RU366055"/>
    </source>
</evidence>
<gene>
    <name evidence="15" type="primary">NUC1</name>
    <name evidence="15" type="ORF">MCUN1_002188</name>
</gene>
<keyword evidence="12" id="KW-0472">Membrane</keyword>
<evidence type="ECO:0000256" key="4">
    <source>
        <dbReference type="ARBA" id="ARBA00022723"/>
    </source>
</evidence>
<keyword evidence="3 10" id="KW-0540">Nuclease</keyword>
<dbReference type="InterPro" id="IPR044929">
    <property type="entry name" value="DNA/RNA_non-sp_Endonuclease_sf"/>
</dbReference>
<evidence type="ECO:0000313" key="16">
    <source>
        <dbReference type="Proteomes" id="UP001219933"/>
    </source>
</evidence>
<evidence type="ECO:0000256" key="1">
    <source>
        <dbReference type="ARBA" id="ARBA00001946"/>
    </source>
</evidence>
<keyword evidence="4 9" id="KW-0479">Metal-binding</keyword>
<dbReference type="GO" id="GO:0006309">
    <property type="term" value="P:apoptotic DNA fragmentation"/>
    <property type="evidence" value="ECO:0007669"/>
    <property type="project" value="TreeGrafter"/>
</dbReference>
<name>A0AAF0J6A2_9BASI</name>
<dbReference type="SMART" id="SM00892">
    <property type="entry name" value="Endonuclease_NS"/>
    <property type="match status" value="1"/>
</dbReference>
<feature type="active site" description="Proton acceptor" evidence="8">
    <location>
        <position position="193"/>
    </location>
</feature>
<dbReference type="GO" id="GO:0005743">
    <property type="term" value="C:mitochondrial inner membrane"/>
    <property type="evidence" value="ECO:0007669"/>
    <property type="project" value="TreeGrafter"/>
</dbReference>
<evidence type="ECO:0000259" key="13">
    <source>
        <dbReference type="SMART" id="SM00477"/>
    </source>
</evidence>